<evidence type="ECO:0000313" key="1">
    <source>
        <dbReference type="EMBL" id="KEP70133.1"/>
    </source>
</evidence>
<gene>
    <name evidence="1" type="ORF">DL1_20145</name>
</gene>
<dbReference type="RefSeq" id="WP_038065099.1">
    <property type="nucleotide sequence ID" value="NZ_FOVB01000006.1"/>
</dbReference>
<dbReference type="InterPro" id="IPR027417">
    <property type="entry name" value="P-loop_NTPase"/>
</dbReference>
<evidence type="ECO:0000313" key="2">
    <source>
        <dbReference type="Proteomes" id="UP000027725"/>
    </source>
</evidence>
<dbReference type="Gene3D" id="3.40.50.300">
    <property type="entry name" value="P-loop containing nucleotide triphosphate hydrolases"/>
    <property type="match status" value="1"/>
</dbReference>
<organism evidence="1 2">
    <name type="scientific">Thioclava dalianensis</name>
    <dbReference type="NCBI Taxonomy" id="1185766"/>
    <lineage>
        <taxon>Bacteria</taxon>
        <taxon>Pseudomonadati</taxon>
        <taxon>Pseudomonadota</taxon>
        <taxon>Alphaproteobacteria</taxon>
        <taxon>Rhodobacterales</taxon>
        <taxon>Paracoccaceae</taxon>
        <taxon>Thioclava</taxon>
    </lineage>
</organism>
<comment type="caution">
    <text evidence="1">The sequence shown here is derived from an EMBL/GenBank/DDBJ whole genome shotgun (WGS) entry which is preliminary data.</text>
</comment>
<dbReference type="Proteomes" id="UP000027725">
    <property type="component" value="Unassembled WGS sequence"/>
</dbReference>
<evidence type="ECO:0008006" key="3">
    <source>
        <dbReference type="Google" id="ProtNLM"/>
    </source>
</evidence>
<reference evidence="1 2" key="1">
    <citation type="submission" date="2014-03" db="EMBL/GenBank/DDBJ databases">
        <title>The draft genome sequence of Thioclava dalianensis DLFJ1-1.</title>
        <authorList>
            <person name="Lai Q."/>
            <person name="Shao Z."/>
        </authorList>
    </citation>
    <scope>NUCLEOTIDE SEQUENCE [LARGE SCALE GENOMIC DNA]</scope>
    <source>
        <strain evidence="1 2">DLFJ1-1</strain>
    </source>
</reference>
<dbReference type="AlphaFoldDB" id="A0A074TMB6"/>
<keyword evidence="2" id="KW-1185">Reference proteome</keyword>
<dbReference type="STRING" id="1185766.SAMN05216224_106143"/>
<protein>
    <recommendedName>
        <fullName evidence="3">Sulfotransferase family protein</fullName>
    </recommendedName>
</protein>
<name>A0A074TMB6_9RHOB</name>
<dbReference type="EMBL" id="JHEH01000008">
    <property type="protein sequence ID" value="KEP70133.1"/>
    <property type="molecule type" value="Genomic_DNA"/>
</dbReference>
<dbReference type="SUPFAM" id="SSF52540">
    <property type="entry name" value="P-loop containing nucleoside triphosphate hydrolases"/>
    <property type="match status" value="1"/>
</dbReference>
<sequence length="300" mass="34082">MTDPVIRLHLGAHKTATTYLQHRLNSNRKHLADAGIAYWPTEDVRPVFKGAFERHKTQQSRSALRRLLRQREGRDTFTAQMEEWFEIDAPVILSEENFIGECNAFIEGGFYPEARDRLSVLAATLPDRPVEIFLCLRAYPEFLASMYGEALRFWPMPSPEVFMAWHSDPAGKWPGVIDAIRAVFPDARITVWSYESFRTTEPQILAALCGNAAETLAPLDAPEVRASASDTAIRKMASSPVNLSIAERVFRMQALEHAHPMRDRADRFAPWPEDERARLAAIYRDDLAQIAAREDIIFLG</sequence>
<accession>A0A074TMB6</accession>
<proteinExistence type="predicted"/>
<dbReference type="eggNOG" id="ENOG502Z9T4">
    <property type="taxonomic scope" value="Bacteria"/>
</dbReference>